<dbReference type="InterPro" id="IPR001343">
    <property type="entry name" value="Hemolysn_Ca-bd"/>
</dbReference>
<comment type="subcellular location">
    <subcellularLocation>
        <location evidence="1">Secreted</location>
    </subcellularLocation>
</comment>
<dbReference type="RefSeq" id="WP_211784220.1">
    <property type="nucleotide sequence ID" value="NZ_CP047289.1"/>
</dbReference>
<evidence type="ECO:0000256" key="1">
    <source>
        <dbReference type="ARBA" id="ARBA00004613"/>
    </source>
</evidence>
<dbReference type="GO" id="GO:0005509">
    <property type="term" value="F:calcium ion binding"/>
    <property type="evidence" value="ECO:0007669"/>
    <property type="project" value="InterPro"/>
</dbReference>
<sequence>MALLNLNLGGSGTTRIDSSNADDTNTLSVSALGSHTLIVDGVNVTVSSLLGVSGGARPTFSAINGGSITINSGLTGLNALSSMSFNVSDDSSITYNAPTISALGGLSSYSVTYSGDGAGDFTFNPGTATLLSTVNVSVTGMSGGDDFNLNAIRLDPNLSGASYRNGILYLEGNSSISLLSNVEVAIPMTSAEYAWFVENQATFLTTGQFTFPSVVYLTEADDSYTGTDEADLIYGGATSTTGGGNDTIFAGGGADDVYGGVGNDVIYGGAGADSLVGGAGNDTLGGGEGNDTLIGGAGVDVVDYSDANAAINFTVGTTTFTAGTNLGTDSLSGIEGVIGSAFGDTLTGSSGDNILYGGAGNDTLDGLAGSDTLFGGAGDDVITVRAGDTASGDAGDDTINVVVGANDVGTITIAGGADGNDQLNLNGLGGKSQLTLEDGVYSGSIVLDRGAAGTLTINVSGIENVFCFTPGAMICTADGPRAIETLAEGDLVLTRDSGLQPIRWIGRTTVPGTGRFAPIRIRPGAVPELTQDLVVSPQHRMLIEGYRAELLFGENEVLATAQHMVDGKFVTVEETETVTYIHMTFDRHEIVYANDAATESYYPGNYSVETMDCATRDELLTIFPELRAVPGAYGCTARRVLRSFETAALVD</sequence>
<dbReference type="InterPro" id="IPR018511">
    <property type="entry name" value="Hemolysin-typ_Ca-bd_CS"/>
</dbReference>
<dbReference type="InterPro" id="IPR036844">
    <property type="entry name" value="Hint_dom_sf"/>
</dbReference>
<dbReference type="AlphaFoldDB" id="A0A8J8MR76"/>
<evidence type="ECO:0000313" key="4">
    <source>
        <dbReference type="EMBL" id="QUS34972.1"/>
    </source>
</evidence>
<dbReference type="EMBL" id="CP047289">
    <property type="protein sequence ID" value="QUS34972.1"/>
    <property type="molecule type" value="Genomic_DNA"/>
</dbReference>
<keyword evidence="2" id="KW-0964">Secreted</keyword>
<dbReference type="KEGG" id="fap:GR316_00995"/>
<dbReference type="Pfam" id="PF13403">
    <property type="entry name" value="Hint_2"/>
    <property type="match status" value="1"/>
</dbReference>
<dbReference type="PRINTS" id="PR00313">
    <property type="entry name" value="CABNDNGRPT"/>
</dbReference>
<organism evidence="4 5">
    <name type="scientific">Falsirhodobacter algicola</name>
    <dbReference type="NCBI Taxonomy" id="2692330"/>
    <lineage>
        <taxon>Bacteria</taxon>
        <taxon>Pseudomonadati</taxon>
        <taxon>Pseudomonadota</taxon>
        <taxon>Alphaproteobacteria</taxon>
        <taxon>Rhodobacterales</taxon>
        <taxon>Paracoccaceae</taxon>
        <taxon>Falsirhodobacter</taxon>
    </lineage>
</organism>
<keyword evidence="5" id="KW-1185">Reference proteome</keyword>
<reference evidence="4" key="1">
    <citation type="submission" date="2020-01" db="EMBL/GenBank/DDBJ databases">
        <authorList>
            <person name="Yang Y."/>
            <person name="Kwon Y.M."/>
        </authorList>
    </citation>
    <scope>NUCLEOTIDE SEQUENCE</scope>
    <source>
        <strain evidence="4">PG104</strain>
    </source>
</reference>
<dbReference type="InterPro" id="IPR028992">
    <property type="entry name" value="Hedgehog/Intein_dom"/>
</dbReference>
<dbReference type="SUPFAM" id="SSF51120">
    <property type="entry name" value="beta-Roll"/>
    <property type="match status" value="2"/>
</dbReference>
<proteinExistence type="predicted"/>
<dbReference type="PANTHER" id="PTHR38340:SF1">
    <property type="entry name" value="S-LAYER PROTEIN"/>
    <property type="match status" value="1"/>
</dbReference>
<protein>
    <recommendedName>
        <fullName evidence="3">Hedgehog/Intein (Hint) domain-containing protein</fullName>
    </recommendedName>
</protein>
<evidence type="ECO:0000259" key="3">
    <source>
        <dbReference type="Pfam" id="PF13403"/>
    </source>
</evidence>
<name>A0A8J8MR76_9RHOB</name>
<dbReference type="Gene3D" id="2.170.16.10">
    <property type="entry name" value="Hedgehog/Intein (Hint) domain"/>
    <property type="match status" value="1"/>
</dbReference>
<dbReference type="SUPFAM" id="SSF51294">
    <property type="entry name" value="Hedgehog/intein (Hint) domain"/>
    <property type="match status" value="1"/>
</dbReference>
<dbReference type="Proteomes" id="UP000679284">
    <property type="component" value="Chromosome"/>
</dbReference>
<dbReference type="InterPro" id="IPR011049">
    <property type="entry name" value="Serralysin-like_metalloprot_C"/>
</dbReference>
<evidence type="ECO:0000313" key="5">
    <source>
        <dbReference type="Proteomes" id="UP000679284"/>
    </source>
</evidence>
<dbReference type="GO" id="GO:0005576">
    <property type="term" value="C:extracellular region"/>
    <property type="evidence" value="ECO:0007669"/>
    <property type="project" value="UniProtKB-SubCell"/>
</dbReference>
<dbReference type="PROSITE" id="PS00330">
    <property type="entry name" value="HEMOLYSIN_CALCIUM"/>
    <property type="match status" value="3"/>
</dbReference>
<dbReference type="InterPro" id="IPR050557">
    <property type="entry name" value="RTX_toxin/Mannuronan_C5-epim"/>
</dbReference>
<feature type="domain" description="Hedgehog/Intein (Hint)" evidence="3">
    <location>
        <begin position="467"/>
        <end position="604"/>
    </location>
</feature>
<dbReference type="Pfam" id="PF00353">
    <property type="entry name" value="HemolysinCabind"/>
    <property type="match status" value="4"/>
</dbReference>
<evidence type="ECO:0000256" key="2">
    <source>
        <dbReference type="ARBA" id="ARBA00022525"/>
    </source>
</evidence>
<accession>A0A8J8MR76</accession>
<dbReference type="PANTHER" id="PTHR38340">
    <property type="entry name" value="S-LAYER PROTEIN"/>
    <property type="match status" value="1"/>
</dbReference>
<dbReference type="Gene3D" id="2.150.10.10">
    <property type="entry name" value="Serralysin-like metalloprotease, C-terminal"/>
    <property type="match status" value="2"/>
</dbReference>
<gene>
    <name evidence="4" type="ORF">GR316_00995</name>
</gene>